<protein>
    <submittedName>
        <fullName evidence="2">Uncharacterized protein</fullName>
    </submittedName>
</protein>
<organism evidence="2 3">
    <name type="scientific">Lophium mytilinum</name>
    <dbReference type="NCBI Taxonomy" id="390894"/>
    <lineage>
        <taxon>Eukaryota</taxon>
        <taxon>Fungi</taxon>
        <taxon>Dikarya</taxon>
        <taxon>Ascomycota</taxon>
        <taxon>Pezizomycotina</taxon>
        <taxon>Dothideomycetes</taxon>
        <taxon>Pleosporomycetidae</taxon>
        <taxon>Mytilinidiales</taxon>
        <taxon>Mytilinidiaceae</taxon>
        <taxon>Lophium</taxon>
    </lineage>
</organism>
<reference evidence="2" key="1">
    <citation type="journal article" date="2020" name="Stud. Mycol.">
        <title>101 Dothideomycetes genomes: a test case for predicting lifestyles and emergence of pathogens.</title>
        <authorList>
            <person name="Haridas S."/>
            <person name="Albert R."/>
            <person name="Binder M."/>
            <person name="Bloem J."/>
            <person name="Labutti K."/>
            <person name="Salamov A."/>
            <person name="Andreopoulos B."/>
            <person name="Baker S."/>
            <person name="Barry K."/>
            <person name="Bills G."/>
            <person name="Bluhm B."/>
            <person name="Cannon C."/>
            <person name="Castanera R."/>
            <person name="Culley D."/>
            <person name="Daum C."/>
            <person name="Ezra D."/>
            <person name="Gonzalez J."/>
            <person name="Henrissat B."/>
            <person name="Kuo A."/>
            <person name="Liang C."/>
            <person name="Lipzen A."/>
            <person name="Lutzoni F."/>
            <person name="Magnuson J."/>
            <person name="Mondo S."/>
            <person name="Nolan M."/>
            <person name="Ohm R."/>
            <person name="Pangilinan J."/>
            <person name="Park H.-J."/>
            <person name="Ramirez L."/>
            <person name="Alfaro M."/>
            <person name="Sun H."/>
            <person name="Tritt A."/>
            <person name="Yoshinaga Y."/>
            <person name="Zwiers L.-H."/>
            <person name="Turgeon B."/>
            <person name="Goodwin S."/>
            <person name="Spatafora J."/>
            <person name="Crous P."/>
            <person name="Grigoriev I."/>
        </authorList>
    </citation>
    <scope>NUCLEOTIDE SEQUENCE</scope>
    <source>
        <strain evidence="2">CBS 269.34</strain>
    </source>
</reference>
<name>A0A6A6QF96_9PEZI</name>
<evidence type="ECO:0000313" key="2">
    <source>
        <dbReference type="EMBL" id="KAF2490779.1"/>
    </source>
</evidence>
<proteinExistence type="predicted"/>
<sequence length="176" mass="18859">MFSFCGTARERHEPKTSLGTEARRAEDWELRRGIAVCRGSISKQGSQLVTLHRTGVSAVMWFLAAGSSIHMREQHGSLPAATSCRVSCQGRAMSAAFATGCVLEARQAAGTWCPIPTTLGRGRRGASFSGARERMFGTRTSSLNRQRLAFAGRCFTAASATFPGSGEQARWAVEGA</sequence>
<feature type="compositionally biased region" description="Basic and acidic residues" evidence="1">
    <location>
        <begin position="8"/>
        <end position="20"/>
    </location>
</feature>
<keyword evidence="3" id="KW-1185">Reference proteome</keyword>
<feature type="region of interest" description="Disordered" evidence="1">
    <location>
        <begin position="1"/>
        <end position="20"/>
    </location>
</feature>
<evidence type="ECO:0000313" key="3">
    <source>
        <dbReference type="Proteomes" id="UP000799750"/>
    </source>
</evidence>
<evidence type="ECO:0000256" key="1">
    <source>
        <dbReference type="SAM" id="MobiDB-lite"/>
    </source>
</evidence>
<dbReference type="AlphaFoldDB" id="A0A6A6QF96"/>
<gene>
    <name evidence="2" type="ORF">BU16DRAFT_134687</name>
</gene>
<dbReference type="Proteomes" id="UP000799750">
    <property type="component" value="Unassembled WGS sequence"/>
</dbReference>
<dbReference type="EMBL" id="MU004196">
    <property type="protein sequence ID" value="KAF2490779.1"/>
    <property type="molecule type" value="Genomic_DNA"/>
</dbReference>
<accession>A0A6A6QF96</accession>